<name>A0ABM8WZT1_9BURK</name>
<feature type="domain" description="Phage neck terminator protein gp12-like" evidence="1">
    <location>
        <begin position="5"/>
        <end position="153"/>
    </location>
</feature>
<evidence type="ECO:0000313" key="3">
    <source>
        <dbReference type="Proteomes" id="UP000721236"/>
    </source>
</evidence>
<dbReference type="RefSeq" id="WP_224041677.1">
    <property type="nucleotide sequence ID" value="NZ_CAJZAH010000002.1"/>
</dbReference>
<sequence>MTPEQAIYELVSLTATVPVIFANENGRRPEKPYIALRVAAAPRLPVHRGPVDTDGMQAVSSHRDAQVELQCFGAGSFDVLDSLGQRLHMNDAAQRAEVLDLAVFQVGEVRHAPVLRDATTYEPRAVLELGIRYTLTLADDVGLIETVNAEGTTEGAALPGPTITIHASVEQTPAA</sequence>
<comment type="caution">
    <text evidence="2">The sequence shown here is derived from an EMBL/GenBank/DDBJ whole genome shotgun (WGS) entry which is preliminary data.</text>
</comment>
<evidence type="ECO:0000259" key="1">
    <source>
        <dbReference type="Pfam" id="PF23961"/>
    </source>
</evidence>
<organism evidence="2 3">
    <name type="scientific">Cupriavidus respiraculi</name>
    <dbReference type="NCBI Taxonomy" id="195930"/>
    <lineage>
        <taxon>Bacteria</taxon>
        <taxon>Pseudomonadati</taxon>
        <taxon>Pseudomonadota</taxon>
        <taxon>Betaproteobacteria</taxon>
        <taxon>Burkholderiales</taxon>
        <taxon>Burkholderiaceae</taxon>
        <taxon>Cupriavidus</taxon>
    </lineage>
</organism>
<dbReference type="Proteomes" id="UP000721236">
    <property type="component" value="Unassembled WGS sequence"/>
</dbReference>
<dbReference type="NCBIfam" id="NF047498">
    <property type="entry name" value="LIC_12616_fam"/>
    <property type="match status" value="1"/>
</dbReference>
<gene>
    <name evidence="2" type="ORF">LMG21510_02152</name>
</gene>
<dbReference type="Pfam" id="PF23961">
    <property type="entry name" value="Phage_tail_terminator_9"/>
    <property type="match status" value="1"/>
</dbReference>
<dbReference type="InterPro" id="IPR057087">
    <property type="entry name" value="Gp12-like"/>
</dbReference>
<protein>
    <recommendedName>
        <fullName evidence="1">Phage neck terminator protein gp12-like domain-containing protein</fullName>
    </recommendedName>
</protein>
<evidence type="ECO:0000313" key="2">
    <source>
        <dbReference type="EMBL" id="CAG9173084.1"/>
    </source>
</evidence>
<proteinExistence type="predicted"/>
<dbReference type="EMBL" id="CAJZAH010000002">
    <property type="protein sequence ID" value="CAG9173084.1"/>
    <property type="molecule type" value="Genomic_DNA"/>
</dbReference>
<reference evidence="2 3" key="1">
    <citation type="submission" date="2021-08" db="EMBL/GenBank/DDBJ databases">
        <authorList>
            <person name="Peeters C."/>
        </authorList>
    </citation>
    <scope>NUCLEOTIDE SEQUENCE [LARGE SCALE GENOMIC DNA]</scope>
    <source>
        <strain evidence="2 3">LMG 21510</strain>
    </source>
</reference>
<accession>A0ABM8WZT1</accession>
<keyword evidence="3" id="KW-1185">Reference proteome</keyword>